<sequence length="578" mass="63355">MSLVQDSASLPTSPELHCLKQSYEKKDTQKKEEVILVPPDGGWGWLVLLGSLLVNLLMPGTIKSFGVLFVEFIEVFNASQVTASWIPAVCYFLYSSLGPLASYLSAKYSYRTVTLIGGTFASIGMIASFFANSIFFLYISYGVFVGIGAGLSFPPGIFIVTSYFLKYRGLANGIAISGSALGSIFLPPFLRYLLESYGYRGAVLIMGGITLNVWVGAMLYQPVSWHMKKVVVYNTSSSLEDLEEAKDLPEEMMTFTSAEKYANSNHHNSNSTLPQLGSSAHLTPYRKLSNLNKPVFPVGSTGHLNSHKTLSPNEPNERKISFVSTSSLRYVSTAFHGSTLVGLNIEETKKRTKSKKQHEMEQKYLEANNKNRRHEPETLFKQLIQDPVFIILLISNGTTAIGYTNFTILLPAYAITLGYDKSISSYLLSIVAAFDLIGRVGGSSLSDWLTLDKKYYYIGGLLVSGIILSILPFASTYTSLAIHCAIFGLSSGIFIGITAVTMVDLLGEDKLTASYGISLFVNGLLQLIGPPICGVTFEHLHTYKPIFTCLGLFLIGGAAVWIYLPLSKRFSRSSSTSR</sequence>
<feature type="transmembrane region" description="Helical" evidence="2">
    <location>
        <begin position="170"/>
        <end position="190"/>
    </location>
</feature>
<feature type="transmembrane region" description="Helical" evidence="2">
    <location>
        <begin position="480"/>
        <end position="503"/>
    </location>
</feature>
<dbReference type="PANTHER" id="PTHR11360:SF293">
    <property type="entry name" value="HERMES, ISOFORM A"/>
    <property type="match status" value="1"/>
</dbReference>
<keyword evidence="4" id="KW-1185">Reference proteome</keyword>
<dbReference type="Gene3D" id="1.20.1250.20">
    <property type="entry name" value="MFS general substrate transporter like domains"/>
    <property type="match status" value="2"/>
</dbReference>
<feature type="transmembrane region" description="Helical" evidence="2">
    <location>
        <begin position="82"/>
        <end position="101"/>
    </location>
</feature>
<dbReference type="SUPFAM" id="SSF103473">
    <property type="entry name" value="MFS general substrate transporter"/>
    <property type="match status" value="1"/>
</dbReference>
<dbReference type="PANTHER" id="PTHR11360">
    <property type="entry name" value="MONOCARBOXYLATE TRANSPORTER"/>
    <property type="match status" value="1"/>
</dbReference>
<comment type="subcellular location">
    <subcellularLocation>
        <location evidence="1">Membrane</location>
        <topology evidence="1">Multi-pass membrane protein</topology>
    </subcellularLocation>
</comment>
<dbReference type="KEGG" id="dci:103505687"/>
<evidence type="ECO:0000313" key="5">
    <source>
        <dbReference type="RefSeq" id="XP_008468265.1"/>
    </source>
</evidence>
<evidence type="ECO:0000256" key="2">
    <source>
        <dbReference type="SAM" id="Phobius"/>
    </source>
</evidence>
<feature type="transmembrane region" description="Helical" evidence="2">
    <location>
        <begin position="144"/>
        <end position="165"/>
    </location>
</feature>
<evidence type="ECO:0000256" key="1">
    <source>
        <dbReference type="ARBA" id="ARBA00004141"/>
    </source>
</evidence>
<proteinExistence type="predicted"/>
<organism evidence="4 5">
    <name type="scientific">Diaphorina citri</name>
    <name type="common">Asian citrus psyllid</name>
    <dbReference type="NCBI Taxonomy" id="121845"/>
    <lineage>
        <taxon>Eukaryota</taxon>
        <taxon>Metazoa</taxon>
        <taxon>Ecdysozoa</taxon>
        <taxon>Arthropoda</taxon>
        <taxon>Hexapoda</taxon>
        <taxon>Insecta</taxon>
        <taxon>Pterygota</taxon>
        <taxon>Neoptera</taxon>
        <taxon>Paraneoptera</taxon>
        <taxon>Hemiptera</taxon>
        <taxon>Sternorrhyncha</taxon>
        <taxon>Psylloidea</taxon>
        <taxon>Psyllidae</taxon>
        <taxon>Diaphorininae</taxon>
        <taxon>Diaphorina</taxon>
    </lineage>
</organism>
<feature type="transmembrane region" description="Helical" evidence="2">
    <location>
        <begin position="515"/>
        <end position="537"/>
    </location>
</feature>
<dbReference type="PaxDb" id="121845-A0A1S3CW64"/>
<dbReference type="InterPro" id="IPR050327">
    <property type="entry name" value="Proton-linked_MCT"/>
</dbReference>
<keyword evidence="2" id="KW-1133">Transmembrane helix</keyword>
<feature type="transmembrane region" description="Helical" evidence="2">
    <location>
        <begin position="423"/>
        <end position="442"/>
    </location>
</feature>
<keyword evidence="2" id="KW-0472">Membrane</keyword>
<name>A0A1S3CW64_DIACI</name>
<dbReference type="STRING" id="121845.A0A1S3CW64"/>
<dbReference type="Proteomes" id="UP000079169">
    <property type="component" value="Unplaced"/>
</dbReference>
<dbReference type="CDD" id="cd17352">
    <property type="entry name" value="MFS_MCT_SLC16"/>
    <property type="match status" value="1"/>
</dbReference>
<dbReference type="PROSITE" id="PS50850">
    <property type="entry name" value="MFS"/>
    <property type="match status" value="1"/>
</dbReference>
<feature type="transmembrane region" description="Helical" evidence="2">
    <location>
        <begin position="43"/>
        <end position="62"/>
    </location>
</feature>
<feature type="transmembrane region" description="Helical" evidence="2">
    <location>
        <begin position="113"/>
        <end position="138"/>
    </location>
</feature>
<dbReference type="Pfam" id="PF07690">
    <property type="entry name" value="MFS_1"/>
    <property type="match status" value="2"/>
</dbReference>
<feature type="transmembrane region" description="Helical" evidence="2">
    <location>
        <begin position="543"/>
        <end position="564"/>
    </location>
</feature>
<feature type="transmembrane region" description="Helical" evidence="2">
    <location>
        <begin position="388"/>
        <end position="411"/>
    </location>
</feature>
<dbReference type="CTD" id="35499"/>
<reference evidence="5" key="1">
    <citation type="submission" date="2025-08" db="UniProtKB">
        <authorList>
            <consortium name="RefSeq"/>
        </authorList>
    </citation>
    <scope>IDENTIFICATION</scope>
</reference>
<dbReference type="InterPro" id="IPR020846">
    <property type="entry name" value="MFS_dom"/>
</dbReference>
<evidence type="ECO:0000313" key="4">
    <source>
        <dbReference type="Proteomes" id="UP000079169"/>
    </source>
</evidence>
<dbReference type="FunFam" id="1.20.1250.20:FF:000320">
    <property type="entry name" value="Monocarboxylate transporter"/>
    <property type="match status" value="1"/>
</dbReference>
<dbReference type="OMA" id="AFLCVSY"/>
<dbReference type="RefSeq" id="XP_008468265.1">
    <property type="nucleotide sequence ID" value="XM_008470043.3"/>
</dbReference>
<feature type="domain" description="Major facilitator superfamily (MFS) profile" evidence="3">
    <location>
        <begin position="47"/>
        <end position="568"/>
    </location>
</feature>
<dbReference type="GeneID" id="103505687"/>
<dbReference type="AlphaFoldDB" id="A0A1S3CW64"/>
<feature type="transmembrane region" description="Helical" evidence="2">
    <location>
        <begin position="202"/>
        <end position="220"/>
    </location>
</feature>
<dbReference type="InterPro" id="IPR036259">
    <property type="entry name" value="MFS_trans_sf"/>
</dbReference>
<dbReference type="InterPro" id="IPR011701">
    <property type="entry name" value="MFS"/>
</dbReference>
<dbReference type="OrthoDB" id="6499973at2759"/>
<evidence type="ECO:0000259" key="3">
    <source>
        <dbReference type="PROSITE" id="PS50850"/>
    </source>
</evidence>
<protein>
    <submittedName>
        <fullName evidence="5">Monocarboxylate transporter 13</fullName>
    </submittedName>
</protein>
<dbReference type="GO" id="GO:0016020">
    <property type="term" value="C:membrane"/>
    <property type="evidence" value="ECO:0007669"/>
    <property type="project" value="UniProtKB-SubCell"/>
</dbReference>
<feature type="transmembrane region" description="Helical" evidence="2">
    <location>
        <begin position="454"/>
        <end position="474"/>
    </location>
</feature>
<dbReference type="GO" id="GO:0008028">
    <property type="term" value="F:monocarboxylic acid transmembrane transporter activity"/>
    <property type="evidence" value="ECO:0007669"/>
    <property type="project" value="TreeGrafter"/>
</dbReference>
<gene>
    <name evidence="5" type="primary">LOC103505687</name>
</gene>
<accession>A0A1S3CW64</accession>
<keyword evidence="2" id="KW-0812">Transmembrane</keyword>